<proteinExistence type="inferred from homology"/>
<dbReference type="Proteomes" id="UP000774326">
    <property type="component" value="Unassembled WGS sequence"/>
</dbReference>
<comment type="caution">
    <text evidence="12">The sequence shown here is derived from an EMBL/GenBank/DDBJ whole genome shotgun (WGS) entry which is preliminary data.</text>
</comment>
<dbReference type="GO" id="GO:0006335">
    <property type="term" value="P:DNA replication-dependent chromatin assembly"/>
    <property type="evidence" value="ECO:0007669"/>
    <property type="project" value="InterPro"/>
</dbReference>
<dbReference type="InterPro" id="IPR001680">
    <property type="entry name" value="WD40_rpt"/>
</dbReference>
<gene>
    <name evidence="12" type="ORF">WICPIJ_008848</name>
</gene>
<protein>
    <recommendedName>
        <fullName evidence="11">CAF1B/HIR1 beta-propeller domain-containing protein</fullName>
    </recommendedName>
</protein>
<keyword evidence="3 9" id="KW-0853">WD repeat</keyword>
<feature type="repeat" description="WD" evidence="9">
    <location>
        <begin position="10"/>
        <end position="49"/>
    </location>
</feature>
<comment type="subcellular location">
    <subcellularLocation>
        <location evidence="1">Nucleus</location>
    </subcellularLocation>
</comment>
<evidence type="ECO:0000256" key="7">
    <source>
        <dbReference type="ARBA" id="ARBA00023204"/>
    </source>
</evidence>
<evidence type="ECO:0000256" key="3">
    <source>
        <dbReference type="ARBA" id="ARBA00022574"/>
    </source>
</evidence>
<dbReference type="OrthoDB" id="71227at2759"/>
<keyword evidence="4" id="KW-0677">Repeat</keyword>
<feature type="repeat" description="WD" evidence="9">
    <location>
        <begin position="166"/>
        <end position="196"/>
    </location>
</feature>
<comment type="similarity">
    <text evidence="2">Belongs to the WD repeat HIR1 family.</text>
</comment>
<dbReference type="InterPro" id="IPR045145">
    <property type="entry name" value="PTHR15271"/>
</dbReference>
<feature type="domain" description="CAF1B/HIR1 beta-propeller" evidence="11">
    <location>
        <begin position="1"/>
        <end position="416"/>
    </location>
</feature>
<organism evidence="12 13">
    <name type="scientific">Wickerhamomyces pijperi</name>
    <name type="common">Yeast</name>
    <name type="synonym">Pichia pijperi</name>
    <dbReference type="NCBI Taxonomy" id="599730"/>
    <lineage>
        <taxon>Eukaryota</taxon>
        <taxon>Fungi</taxon>
        <taxon>Dikarya</taxon>
        <taxon>Ascomycota</taxon>
        <taxon>Saccharomycotina</taxon>
        <taxon>Saccharomycetes</taxon>
        <taxon>Phaffomycetales</taxon>
        <taxon>Wickerhamomycetaceae</taxon>
        <taxon>Wickerhamomyces</taxon>
    </lineage>
</organism>
<dbReference type="PANTHER" id="PTHR15271">
    <property type="entry name" value="CHROMATIN ASSEMBLY FACTOR 1 SUBUNIT B"/>
    <property type="match status" value="1"/>
</dbReference>
<accession>A0A9P8PTU1</accession>
<feature type="repeat" description="WD" evidence="9">
    <location>
        <begin position="124"/>
        <end position="165"/>
    </location>
</feature>
<evidence type="ECO:0000256" key="8">
    <source>
        <dbReference type="ARBA" id="ARBA00023242"/>
    </source>
</evidence>
<name>A0A9P8PTU1_WICPI</name>
<feature type="non-terminal residue" evidence="12">
    <location>
        <position position="543"/>
    </location>
</feature>
<feature type="region of interest" description="Disordered" evidence="10">
    <location>
        <begin position="496"/>
        <end position="524"/>
    </location>
</feature>
<evidence type="ECO:0000313" key="12">
    <source>
        <dbReference type="EMBL" id="KAH3678298.1"/>
    </source>
</evidence>
<dbReference type="InterPro" id="IPR036322">
    <property type="entry name" value="WD40_repeat_dom_sf"/>
</dbReference>
<dbReference type="GO" id="GO:0033186">
    <property type="term" value="C:CAF-1 complex"/>
    <property type="evidence" value="ECO:0007669"/>
    <property type="project" value="TreeGrafter"/>
</dbReference>
<keyword evidence="8" id="KW-0539">Nucleus</keyword>
<dbReference type="PROSITE" id="PS50294">
    <property type="entry name" value="WD_REPEATS_REGION"/>
    <property type="match status" value="2"/>
</dbReference>
<dbReference type="Gene3D" id="2.130.10.10">
    <property type="entry name" value="YVTN repeat-like/Quinoprotein amine dehydrogenase"/>
    <property type="match status" value="3"/>
</dbReference>
<keyword evidence="6" id="KW-0156">Chromatin regulator</keyword>
<dbReference type="Pfam" id="PF24105">
    <property type="entry name" value="Beta-prop_CAF1B_HIR1"/>
    <property type="match status" value="1"/>
</dbReference>
<keyword evidence="5" id="KW-0227">DNA damage</keyword>
<sequence length="543" mass="60015">MDAKILTVHWHDESAPVYSLSYQPNASKQNSERLVSGGGDNNIRIWKLDHTEDGVKLEYLSTLAKHSQAVNVVRFDPTGEILATAGDDGMVLLWTKADSIVKEFGQDAEDLEDIKESWTLFKSFRSSSSEVYDLCWSPDSRFIITGSTDNIVRIYDVKLGTQVNSIAEHNHFVQGVAFDPRGEFIVSQSADRSIHVSTVKYDLDSKISMNTSSYYKITRAEIPTRVKGEEGYKLDFKHPKTMMLYHTENLESFFRRLSFSPDGLFLFTPSGVYKPNSTSNNSSAAVSITEETSSQTSNKEETINTVYIYSRHGLNKPPVAQIPNLKKPAIAISFSPIYYALPNNNKSVLNTPYKLIYAVLTQDSVIIFDTASMKPIGSVSGIHYRTLTDLAWNQDGLSLIISSADGFCSAIKFKRGVFGEALDGNYETLMKKGKEENSLFSSEKLKESTEVAEVSKKREIPEVFNLISGASVRKKPKNKPTTPSAVDAAAGAVQEAKEEIKPSTVGPIPADNGNETVQGKAFENGKPSIEVVTLSDDDDDIVM</sequence>
<reference evidence="12" key="2">
    <citation type="submission" date="2021-01" db="EMBL/GenBank/DDBJ databases">
        <authorList>
            <person name="Schikora-Tamarit M.A."/>
        </authorList>
    </citation>
    <scope>NUCLEOTIDE SEQUENCE</scope>
    <source>
        <strain evidence="12">CBS2887</strain>
    </source>
</reference>
<evidence type="ECO:0000313" key="13">
    <source>
        <dbReference type="Proteomes" id="UP000774326"/>
    </source>
</evidence>
<evidence type="ECO:0000259" key="11">
    <source>
        <dbReference type="Pfam" id="PF24105"/>
    </source>
</evidence>
<dbReference type="InterPro" id="IPR055410">
    <property type="entry name" value="Beta-prop_CAF1B_HIR1"/>
</dbReference>
<reference evidence="12" key="1">
    <citation type="journal article" date="2021" name="Open Biol.">
        <title>Shared evolutionary footprints suggest mitochondrial oxidative damage underlies multiple complex I losses in fungi.</title>
        <authorList>
            <person name="Schikora-Tamarit M.A."/>
            <person name="Marcet-Houben M."/>
            <person name="Nosek J."/>
            <person name="Gabaldon T."/>
        </authorList>
    </citation>
    <scope>NUCLEOTIDE SEQUENCE</scope>
    <source>
        <strain evidence="12">CBS2887</strain>
    </source>
</reference>
<dbReference type="GO" id="GO:0006281">
    <property type="term" value="P:DNA repair"/>
    <property type="evidence" value="ECO:0007669"/>
    <property type="project" value="UniProtKB-KW"/>
</dbReference>
<evidence type="ECO:0000256" key="5">
    <source>
        <dbReference type="ARBA" id="ARBA00022763"/>
    </source>
</evidence>
<evidence type="ECO:0000256" key="1">
    <source>
        <dbReference type="ARBA" id="ARBA00004123"/>
    </source>
</evidence>
<feature type="repeat" description="WD" evidence="9">
    <location>
        <begin position="63"/>
        <end position="94"/>
    </location>
</feature>
<dbReference type="SUPFAM" id="SSF50978">
    <property type="entry name" value="WD40 repeat-like"/>
    <property type="match status" value="1"/>
</dbReference>
<evidence type="ECO:0000256" key="2">
    <source>
        <dbReference type="ARBA" id="ARBA00007306"/>
    </source>
</evidence>
<evidence type="ECO:0000256" key="6">
    <source>
        <dbReference type="ARBA" id="ARBA00022853"/>
    </source>
</evidence>
<keyword evidence="7" id="KW-0234">DNA repair</keyword>
<evidence type="ECO:0000256" key="4">
    <source>
        <dbReference type="ARBA" id="ARBA00022737"/>
    </source>
</evidence>
<keyword evidence="13" id="KW-1185">Reference proteome</keyword>
<dbReference type="SMART" id="SM00320">
    <property type="entry name" value="WD40"/>
    <property type="match status" value="5"/>
</dbReference>
<dbReference type="EMBL" id="JAEUBG010005102">
    <property type="protein sequence ID" value="KAH3678298.1"/>
    <property type="molecule type" value="Genomic_DNA"/>
</dbReference>
<evidence type="ECO:0000256" key="10">
    <source>
        <dbReference type="SAM" id="MobiDB-lite"/>
    </source>
</evidence>
<dbReference type="AlphaFoldDB" id="A0A9P8PTU1"/>
<dbReference type="PROSITE" id="PS50082">
    <property type="entry name" value="WD_REPEATS_2"/>
    <property type="match status" value="4"/>
</dbReference>
<evidence type="ECO:0000256" key="9">
    <source>
        <dbReference type="PROSITE-ProRule" id="PRU00221"/>
    </source>
</evidence>
<dbReference type="GO" id="GO:0006334">
    <property type="term" value="P:nucleosome assembly"/>
    <property type="evidence" value="ECO:0007669"/>
    <property type="project" value="TreeGrafter"/>
</dbReference>
<dbReference type="GO" id="GO:0005634">
    <property type="term" value="C:nucleus"/>
    <property type="evidence" value="ECO:0007669"/>
    <property type="project" value="UniProtKB-SubCell"/>
</dbReference>
<dbReference type="PANTHER" id="PTHR15271:SF4">
    <property type="entry name" value="CHROMATIN ASSEMBLY FACTOR 1 SUBUNIT B"/>
    <property type="match status" value="1"/>
</dbReference>
<dbReference type="InterPro" id="IPR015943">
    <property type="entry name" value="WD40/YVTN_repeat-like_dom_sf"/>
</dbReference>